<evidence type="ECO:0000313" key="1">
    <source>
        <dbReference type="EMBL" id="SEN08439.1"/>
    </source>
</evidence>
<dbReference type="SUPFAM" id="SSF49373">
    <property type="entry name" value="Invasin/intimin cell-adhesion fragments"/>
    <property type="match status" value="1"/>
</dbReference>
<evidence type="ECO:0008006" key="3">
    <source>
        <dbReference type="Google" id="ProtNLM"/>
    </source>
</evidence>
<dbReference type="InterPro" id="IPR055713">
    <property type="entry name" value="DUF7289"/>
</dbReference>
<dbReference type="Pfam" id="PF23960">
    <property type="entry name" value="DUF7289"/>
    <property type="match status" value="1"/>
</dbReference>
<dbReference type="InterPro" id="IPR013783">
    <property type="entry name" value="Ig-like_fold"/>
</dbReference>
<protein>
    <recommendedName>
        <fullName evidence="3">Big-1 domain-containing protein</fullName>
    </recommendedName>
</protein>
<organism evidence="1 2">
    <name type="scientific">Halorientalis persicus</name>
    <dbReference type="NCBI Taxonomy" id="1367881"/>
    <lineage>
        <taxon>Archaea</taxon>
        <taxon>Methanobacteriati</taxon>
        <taxon>Methanobacteriota</taxon>
        <taxon>Stenosarchaea group</taxon>
        <taxon>Halobacteria</taxon>
        <taxon>Halobacteriales</taxon>
        <taxon>Haloarculaceae</taxon>
        <taxon>Halorientalis</taxon>
    </lineage>
</organism>
<dbReference type="RefSeq" id="WP_092656934.1">
    <property type="nucleotide sequence ID" value="NZ_FOCX01000001.1"/>
</dbReference>
<dbReference type="Gene3D" id="2.60.40.10">
    <property type="entry name" value="Immunoglobulins"/>
    <property type="match status" value="1"/>
</dbReference>
<keyword evidence="2" id="KW-1185">Reference proteome</keyword>
<dbReference type="PROSITE" id="PS50194">
    <property type="entry name" value="FILAMIN_REPEAT"/>
    <property type="match status" value="1"/>
</dbReference>
<evidence type="ECO:0000313" key="2">
    <source>
        <dbReference type="Proteomes" id="UP000198775"/>
    </source>
</evidence>
<accession>A0A1H8DME0</accession>
<dbReference type="InterPro" id="IPR017868">
    <property type="entry name" value="Filamin/ABP280_repeat-like"/>
</dbReference>
<dbReference type="EMBL" id="FOCX01000001">
    <property type="protein sequence ID" value="SEN08439.1"/>
    <property type="molecule type" value="Genomic_DNA"/>
</dbReference>
<dbReference type="Proteomes" id="UP000198775">
    <property type="component" value="Unassembled WGS sequence"/>
</dbReference>
<name>A0A1H8DME0_9EURY</name>
<dbReference type="InterPro" id="IPR008964">
    <property type="entry name" value="Invasin/intimin_cell_adhesion"/>
</dbReference>
<dbReference type="AlphaFoldDB" id="A0A1H8DME0"/>
<sequence>MFGPPHTATDRGQSAVIGFALLFGILLLTLVTVQTFAVPTWNQGIEFQHNQRAQEDVQRLGDAISEVAASGRPGTRTVTLGTRYPTRPFLLNPADPTGTLRTSDPGEIRIENATAVGETRHYWTGDPRNFSTRHLVYDPGYNEYRAAPTTVLESAVVLNRFEQGSSALSGTTLVSGRDVTLTALAGRFSRGSSEAATVSLDPLSAPTETVSVESATPITLSLPTTATESTWRDLLADERNDSGGYVTNVSVVPGQPHDRLVVTLAANTTYDLRLGQVGVGSNTTDPGPRYVTRTGLQETTILDGTDTLLTAEVRDRFDNPESGVPVATDVVDGPGRAELVRGRTDEDGQAVVRYVADGPGTATVEVTYGDAPGPAQTVNYTVRVVSPVGGEDEDNTVTDPCAPAEWTAPNPTRQLTEADEGCTWRSVGGGGLSLSNPMFESVSADGSDDDEEYFRLVFEATSGSETYRFLIPGDRDGLEAELDDGEVDEWNNREVRILRRGPTDDSFSAVFDGRLKESVLDRWYRGEEPLDLLVSQSYDGSSRGLSTVRNFVRDNDVDVTFTEVHGEVTIRGG</sequence>
<proteinExistence type="predicted"/>
<dbReference type="OrthoDB" id="121941at2157"/>
<gene>
    <name evidence="1" type="ORF">SAMN05216388_1001326</name>
</gene>
<reference evidence="2" key="1">
    <citation type="submission" date="2016-10" db="EMBL/GenBank/DDBJ databases">
        <authorList>
            <person name="Varghese N."/>
            <person name="Submissions S."/>
        </authorList>
    </citation>
    <scope>NUCLEOTIDE SEQUENCE [LARGE SCALE GENOMIC DNA]</scope>
    <source>
        <strain evidence="2">IBRC-M 10043</strain>
    </source>
</reference>